<dbReference type="Gene3D" id="1.10.1660.10">
    <property type="match status" value="1"/>
</dbReference>
<keyword evidence="2" id="KW-1185">Reference proteome</keyword>
<dbReference type="Proteomes" id="UP000252174">
    <property type="component" value="Unassembled WGS sequence"/>
</dbReference>
<dbReference type="AlphaFoldDB" id="A0A369AFP6"/>
<evidence type="ECO:0000313" key="2">
    <source>
        <dbReference type="Proteomes" id="UP000252174"/>
    </source>
</evidence>
<dbReference type="RefSeq" id="WP_114484090.1">
    <property type="nucleotide sequence ID" value="NZ_QPJU01000010.1"/>
</dbReference>
<gene>
    <name evidence="1" type="ORF">DFR45_11059</name>
</gene>
<dbReference type="EMBL" id="QPJU01000010">
    <property type="protein sequence ID" value="RCX08149.1"/>
    <property type="molecule type" value="Genomic_DNA"/>
</dbReference>
<proteinExistence type="predicted"/>
<accession>A0A369AFP6</accession>
<reference evidence="1 2" key="1">
    <citation type="submission" date="2018-07" db="EMBL/GenBank/DDBJ databases">
        <title>Genomic Encyclopedia of Type Strains, Phase IV (KMG-IV): sequencing the most valuable type-strain genomes for metagenomic binning, comparative biology and taxonomic classification.</title>
        <authorList>
            <person name="Goeker M."/>
        </authorList>
    </citation>
    <scope>NUCLEOTIDE SEQUENCE [LARGE SCALE GENOMIC DNA]</scope>
    <source>
        <strain evidence="1 2">DSM 100911</strain>
    </source>
</reference>
<dbReference type="Pfam" id="PF13591">
    <property type="entry name" value="MerR_2"/>
    <property type="match status" value="1"/>
</dbReference>
<organism evidence="1 2">
    <name type="scientific">Extensimonas vulgaris</name>
    <dbReference type="NCBI Taxonomy" id="1031594"/>
    <lineage>
        <taxon>Bacteria</taxon>
        <taxon>Pseudomonadati</taxon>
        <taxon>Pseudomonadota</taxon>
        <taxon>Betaproteobacteria</taxon>
        <taxon>Burkholderiales</taxon>
        <taxon>Comamonadaceae</taxon>
        <taxon>Extensimonas</taxon>
    </lineage>
</organism>
<name>A0A369AFP6_9BURK</name>
<sequence length="119" mass="13379">MSTASRLSAQLPVLQALSAELLDDGVWLSLEELARSCRMGPEWILEHLEAGLLSAREAQGQWLFEGSALLRARRLAQLERTFDADPHLAALTVDLIEEVADLRRRLQRLQMLFGQGLEE</sequence>
<protein>
    <submittedName>
        <fullName evidence="1">Chaperone modulatory protein CbpM</fullName>
    </submittedName>
</protein>
<dbReference type="OrthoDB" id="9799091at2"/>
<evidence type="ECO:0000313" key="1">
    <source>
        <dbReference type="EMBL" id="RCX08149.1"/>
    </source>
</evidence>
<comment type="caution">
    <text evidence="1">The sequence shown here is derived from an EMBL/GenBank/DDBJ whole genome shotgun (WGS) entry which is preliminary data.</text>
</comment>